<proteinExistence type="predicted"/>
<reference evidence="2" key="2">
    <citation type="journal article" date="2020" name="Microorganisms">
        <title>Osmotic Adaptation and Compatible Solute Biosynthesis of Phototrophic Bacteria as Revealed from Genome Analyses.</title>
        <authorList>
            <person name="Imhoff J.F."/>
            <person name="Rahn T."/>
            <person name="Kunzel S."/>
            <person name="Keller A."/>
            <person name="Neulinger S.C."/>
        </authorList>
    </citation>
    <scope>NUCLEOTIDE SEQUENCE</scope>
    <source>
        <strain evidence="2">DSM 11080</strain>
    </source>
</reference>
<keyword evidence="3" id="KW-1185">Reference proteome</keyword>
<feature type="region of interest" description="Disordered" evidence="1">
    <location>
        <begin position="41"/>
        <end position="68"/>
    </location>
</feature>
<evidence type="ECO:0000256" key="1">
    <source>
        <dbReference type="SAM" id="MobiDB-lite"/>
    </source>
</evidence>
<organism evidence="2 3">
    <name type="scientific">Halochromatium glycolicum</name>
    <dbReference type="NCBI Taxonomy" id="85075"/>
    <lineage>
        <taxon>Bacteria</taxon>
        <taxon>Pseudomonadati</taxon>
        <taxon>Pseudomonadota</taxon>
        <taxon>Gammaproteobacteria</taxon>
        <taxon>Chromatiales</taxon>
        <taxon>Chromatiaceae</taxon>
        <taxon>Halochromatium</taxon>
    </lineage>
</organism>
<evidence type="ECO:0000313" key="2">
    <source>
        <dbReference type="EMBL" id="MBK1704372.1"/>
    </source>
</evidence>
<dbReference type="AlphaFoldDB" id="A0AAJ0U357"/>
<dbReference type="Proteomes" id="UP001296776">
    <property type="component" value="Unassembled WGS sequence"/>
</dbReference>
<comment type="caution">
    <text evidence="2">The sequence shown here is derived from an EMBL/GenBank/DDBJ whole genome shotgun (WGS) entry which is preliminary data.</text>
</comment>
<gene>
    <name evidence="2" type="ORF">CKO40_07420</name>
</gene>
<feature type="compositionally biased region" description="Polar residues" evidence="1">
    <location>
        <begin position="41"/>
        <end position="54"/>
    </location>
</feature>
<dbReference type="RefSeq" id="WP_200345561.1">
    <property type="nucleotide sequence ID" value="NZ_NRSJ01000009.1"/>
</dbReference>
<protein>
    <submittedName>
        <fullName evidence="2">Uncharacterized protein</fullName>
    </submittedName>
</protein>
<reference evidence="2" key="1">
    <citation type="submission" date="2017-08" db="EMBL/GenBank/DDBJ databases">
        <authorList>
            <person name="Imhoff J.F."/>
            <person name="Rahn T."/>
            <person name="Kuenzel S."/>
            <person name="Neulinger S.C."/>
        </authorList>
    </citation>
    <scope>NUCLEOTIDE SEQUENCE</scope>
    <source>
        <strain evidence="2">DSM 11080</strain>
    </source>
</reference>
<dbReference type="EMBL" id="NRSJ01000009">
    <property type="protein sequence ID" value="MBK1704372.1"/>
    <property type="molecule type" value="Genomic_DNA"/>
</dbReference>
<sequence length="68" mass="7595">MYAVEFEADIRNGVVKIPDEFVRLKNTHARVVVLVEEADANSDTHALSDHSASTIGDRRAPDEDDVWT</sequence>
<name>A0AAJ0U357_9GAMM</name>
<accession>A0AAJ0U357</accession>
<evidence type="ECO:0000313" key="3">
    <source>
        <dbReference type="Proteomes" id="UP001296776"/>
    </source>
</evidence>